<proteinExistence type="predicted"/>
<dbReference type="CDD" id="cd00096">
    <property type="entry name" value="Ig"/>
    <property type="match status" value="1"/>
</dbReference>
<name>A0AAV4SXQ3_9ARAC</name>
<keyword evidence="4" id="KW-1185">Reference proteome</keyword>
<evidence type="ECO:0000256" key="1">
    <source>
        <dbReference type="SAM" id="Phobius"/>
    </source>
</evidence>
<dbReference type="PROSITE" id="PS50835">
    <property type="entry name" value="IG_LIKE"/>
    <property type="match status" value="1"/>
</dbReference>
<keyword evidence="1" id="KW-0472">Membrane</keyword>
<dbReference type="SMART" id="SM00409">
    <property type="entry name" value="IG"/>
    <property type="match status" value="1"/>
</dbReference>
<dbReference type="InterPro" id="IPR007110">
    <property type="entry name" value="Ig-like_dom"/>
</dbReference>
<gene>
    <name evidence="3" type="primary">AVEN_58406_1</name>
    <name evidence="3" type="ORF">CDAR_68921</name>
</gene>
<evidence type="ECO:0000313" key="4">
    <source>
        <dbReference type="Proteomes" id="UP001054837"/>
    </source>
</evidence>
<dbReference type="GO" id="GO:0050808">
    <property type="term" value="P:synapse organization"/>
    <property type="evidence" value="ECO:0007669"/>
    <property type="project" value="TreeGrafter"/>
</dbReference>
<accession>A0AAV4SXQ3</accession>
<keyword evidence="1" id="KW-0812">Transmembrane</keyword>
<dbReference type="EMBL" id="BPLQ01008629">
    <property type="protein sequence ID" value="GIY38530.1"/>
    <property type="molecule type" value="Genomic_DNA"/>
</dbReference>
<dbReference type="Proteomes" id="UP001054837">
    <property type="component" value="Unassembled WGS sequence"/>
</dbReference>
<evidence type="ECO:0000259" key="2">
    <source>
        <dbReference type="PROSITE" id="PS50835"/>
    </source>
</evidence>
<organism evidence="3 4">
    <name type="scientific">Caerostris darwini</name>
    <dbReference type="NCBI Taxonomy" id="1538125"/>
    <lineage>
        <taxon>Eukaryota</taxon>
        <taxon>Metazoa</taxon>
        <taxon>Ecdysozoa</taxon>
        <taxon>Arthropoda</taxon>
        <taxon>Chelicerata</taxon>
        <taxon>Arachnida</taxon>
        <taxon>Araneae</taxon>
        <taxon>Araneomorphae</taxon>
        <taxon>Entelegynae</taxon>
        <taxon>Araneoidea</taxon>
        <taxon>Araneidae</taxon>
        <taxon>Caerostris</taxon>
    </lineage>
</organism>
<comment type="caution">
    <text evidence="3">The sequence shown here is derived from an EMBL/GenBank/DDBJ whole genome shotgun (WGS) entry which is preliminary data.</text>
</comment>
<protein>
    <recommendedName>
        <fullName evidence="2">Ig-like domain-containing protein</fullName>
    </recommendedName>
</protein>
<dbReference type="Gene3D" id="2.60.40.10">
    <property type="entry name" value="Immunoglobulins"/>
    <property type="match status" value="1"/>
</dbReference>
<dbReference type="InterPro" id="IPR037448">
    <property type="entry name" value="Zig-8"/>
</dbReference>
<dbReference type="Pfam" id="PF13927">
    <property type="entry name" value="Ig_3"/>
    <property type="match status" value="1"/>
</dbReference>
<feature type="transmembrane region" description="Helical" evidence="1">
    <location>
        <begin position="122"/>
        <end position="141"/>
    </location>
</feature>
<dbReference type="InterPro" id="IPR036179">
    <property type="entry name" value="Ig-like_dom_sf"/>
</dbReference>
<dbReference type="GO" id="GO:0032589">
    <property type="term" value="C:neuron projection membrane"/>
    <property type="evidence" value="ECO:0007669"/>
    <property type="project" value="TreeGrafter"/>
</dbReference>
<dbReference type="InterPro" id="IPR003599">
    <property type="entry name" value="Ig_sub"/>
</dbReference>
<keyword evidence="1" id="KW-1133">Transmembrane helix</keyword>
<dbReference type="AlphaFoldDB" id="A0AAV4SXQ3"/>
<feature type="domain" description="Ig-like" evidence="2">
    <location>
        <begin position="9"/>
        <end position="104"/>
    </location>
</feature>
<reference evidence="3 4" key="1">
    <citation type="submission" date="2021-06" db="EMBL/GenBank/DDBJ databases">
        <title>Caerostris darwini draft genome.</title>
        <authorList>
            <person name="Kono N."/>
            <person name="Arakawa K."/>
        </authorList>
    </citation>
    <scope>NUCLEOTIDE SEQUENCE [LARGE SCALE GENOMIC DNA]</scope>
</reference>
<dbReference type="PANTHER" id="PTHR23279">
    <property type="entry name" value="DEFECTIVE PROBOSCIS EXTENSION RESPONSE DPR -RELATED"/>
    <property type="match status" value="1"/>
</dbReference>
<dbReference type="SUPFAM" id="SSF48726">
    <property type="entry name" value="Immunoglobulin"/>
    <property type="match status" value="1"/>
</dbReference>
<sequence length="142" mass="15760">MHTQNTIIITVVEATIWEGSLLYIKNGSPVNLTCYVQDPMGTVFLFWYHNGNVIDEGVKRSRQIEVVTEMGTTTMSRLYIAKATQEDSGNYSCHPSYAEPANITLQVLNGQKPAAVQHGRQAGLVVRASFSVILFMNILILI</sequence>
<dbReference type="InterPro" id="IPR013783">
    <property type="entry name" value="Ig-like_fold"/>
</dbReference>
<evidence type="ECO:0000313" key="3">
    <source>
        <dbReference type="EMBL" id="GIY38530.1"/>
    </source>
</evidence>
<dbReference type="PANTHER" id="PTHR23279:SF36">
    <property type="entry name" value="DEFECTIVE PROBOSCIS EXTENSION RESPONSE 9, ISOFORM A"/>
    <property type="match status" value="1"/>
</dbReference>